<organism evidence="1 2">
    <name type="scientific">Nocardioides dubius</name>
    <dbReference type="NCBI Taxonomy" id="317019"/>
    <lineage>
        <taxon>Bacteria</taxon>
        <taxon>Bacillati</taxon>
        <taxon>Actinomycetota</taxon>
        <taxon>Actinomycetes</taxon>
        <taxon>Propionibacteriales</taxon>
        <taxon>Nocardioidaceae</taxon>
        <taxon>Nocardioides</taxon>
    </lineage>
</organism>
<comment type="caution">
    <text evidence="1">The sequence shown here is derived from an EMBL/GenBank/DDBJ whole genome shotgun (WGS) entry which is preliminary data.</text>
</comment>
<evidence type="ECO:0000313" key="1">
    <source>
        <dbReference type="EMBL" id="GAA1089723.1"/>
    </source>
</evidence>
<sequence length="139" mass="14714">MVVSAIAGATVRARLRQPAAIAAKRCVFKVFPDEFARERPSAGLFAVVEQPVGDASPRIRHKCGPSWRHDWSGEEDWLILSCVDCSSVASNPAASSGPLVNASTFATGADSNLRCRLYAPRAAPKAVSAEALTEPHAIA</sequence>
<reference evidence="2" key="1">
    <citation type="journal article" date="2019" name="Int. J. Syst. Evol. Microbiol.">
        <title>The Global Catalogue of Microorganisms (GCM) 10K type strain sequencing project: providing services to taxonomists for standard genome sequencing and annotation.</title>
        <authorList>
            <consortium name="The Broad Institute Genomics Platform"/>
            <consortium name="The Broad Institute Genome Sequencing Center for Infectious Disease"/>
            <person name="Wu L."/>
            <person name="Ma J."/>
        </authorList>
    </citation>
    <scope>NUCLEOTIDE SEQUENCE [LARGE SCALE GENOMIC DNA]</scope>
    <source>
        <strain evidence="2">JCM 13008</strain>
    </source>
</reference>
<evidence type="ECO:0000313" key="2">
    <source>
        <dbReference type="Proteomes" id="UP001501581"/>
    </source>
</evidence>
<name>A0ABP4E5S3_9ACTN</name>
<keyword evidence="2" id="KW-1185">Reference proteome</keyword>
<proteinExistence type="predicted"/>
<gene>
    <name evidence="1" type="ORF">GCM10009668_00120</name>
</gene>
<accession>A0ABP4E5S3</accession>
<dbReference type="EMBL" id="BAAALG010000001">
    <property type="protein sequence ID" value="GAA1089723.1"/>
    <property type="molecule type" value="Genomic_DNA"/>
</dbReference>
<dbReference type="Proteomes" id="UP001501581">
    <property type="component" value="Unassembled WGS sequence"/>
</dbReference>
<protein>
    <submittedName>
        <fullName evidence="1">Uncharacterized protein</fullName>
    </submittedName>
</protein>